<gene>
    <name evidence="2" type="ORF">DKW60_20350</name>
</gene>
<comment type="caution">
    <text evidence="2">The sequence shown here is derived from an EMBL/GenBank/DDBJ whole genome shotgun (WGS) entry which is preliminary data.</text>
</comment>
<evidence type="ECO:0000313" key="2">
    <source>
        <dbReference type="EMBL" id="PWQ92600.1"/>
    </source>
</evidence>
<dbReference type="AlphaFoldDB" id="A0A317C8F9"/>
<dbReference type="Proteomes" id="UP000245539">
    <property type="component" value="Unassembled WGS sequence"/>
</dbReference>
<name>A0A317C8F9_9GAMM</name>
<protein>
    <submittedName>
        <fullName evidence="2">Uncharacterized protein</fullName>
    </submittedName>
</protein>
<organism evidence="2 3">
    <name type="scientific">Leucothrix pacifica</name>
    <dbReference type="NCBI Taxonomy" id="1247513"/>
    <lineage>
        <taxon>Bacteria</taxon>
        <taxon>Pseudomonadati</taxon>
        <taxon>Pseudomonadota</taxon>
        <taxon>Gammaproteobacteria</taxon>
        <taxon>Thiotrichales</taxon>
        <taxon>Thiotrichaceae</taxon>
        <taxon>Leucothrix</taxon>
    </lineage>
</organism>
<reference evidence="2 3" key="1">
    <citation type="submission" date="2018-05" db="EMBL/GenBank/DDBJ databases">
        <title>Leucothrix arctica sp. nov., isolated from Arctic seawater.</title>
        <authorList>
            <person name="Choi A."/>
            <person name="Baek K."/>
        </authorList>
    </citation>
    <scope>NUCLEOTIDE SEQUENCE [LARGE SCALE GENOMIC DNA]</scope>
    <source>
        <strain evidence="2 3">JCM 18388</strain>
    </source>
</reference>
<proteinExistence type="predicted"/>
<keyword evidence="3" id="KW-1185">Reference proteome</keyword>
<sequence>MFVESKRKLLKAIFFTSSLSAVTSVTAAAVNSLNNDGFTRWEVLQGSELKLFRGQSFLIYGTEASCSVKLRTVHIGKLDPNLPKNLIRQQGFVAQFYPEENFECLQGDQIVKITHPEILGNAQIFAVKKVDNFEQIFSLYTTI</sequence>
<feature type="non-terminal residue" evidence="2">
    <location>
        <position position="143"/>
    </location>
</feature>
<feature type="signal peptide" evidence="1">
    <location>
        <begin position="1"/>
        <end position="27"/>
    </location>
</feature>
<evidence type="ECO:0000256" key="1">
    <source>
        <dbReference type="SAM" id="SignalP"/>
    </source>
</evidence>
<accession>A0A317C8F9</accession>
<evidence type="ECO:0000313" key="3">
    <source>
        <dbReference type="Proteomes" id="UP000245539"/>
    </source>
</evidence>
<dbReference type="EMBL" id="QGKM01000082">
    <property type="protein sequence ID" value="PWQ92600.1"/>
    <property type="molecule type" value="Genomic_DNA"/>
</dbReference>
<keyword evidence="1" id="KW-0732">Signal</keyword>
<dbReference type="RefSeq" id="WP_146203535.1">
    <property type="nucleotide sequence ID" value="NZ_QGKM01000082.1"/>
</dbReference>
<feature type="chain" id="PRO_5016292787" evidence="1">
    <location>
        <begin position="28"/>
        <end position="143"/>
    </location>
</feature>